<dbReference type="PROSITE" id="PS51318">
    <property type="entry name" value="TAT"/>
    <property type="match status" value="1"/>
</dbReference>
<dbReference type="InterPro" id="IPR046867">
    <property type="entry name" value="AldOxase/xan_DH_MoCoBD2"/>
</dbReference>
<dbReference type="InterPro" id="IPR052516">
    <property type="entry name" value="N-heterocyclic_Hydroxylase"/>
</dbReference>
<dbReference type="Pfam" id="PF02738">
    <property type="entry name" value="MoCoBD_1"/>
    <property type="match status" value="1"/>
</dbReference>
<sequence length="744" mass="79954">MKHLFSLLENNDSSDASTVDSQVNRRDFLKFVVIGGAGLTLGLSLDSAHAEMSGPGKTSADESLTNGQFAPNAFIRIEPDNTVHVIIKHLEMGQGTFTGLSTLIAEELEADWSQIKPHAAPANAALYNNLLWGPAQGTGGSTAIANSFEQMRKAGAAAKMMLVAAAAQLWDLPADEISVSQGVVSHKASGKSASFGELAELAAKQDVPEPEEITLKDPKDFVLIGKRIPRKDGGKTDGTAIFTQDIKLDGMQTAVVTHSPRFGGKVKTFNADKARKMPGVTDVVQISTGIVVLATDFWSAQKARETLDITWDNSQAATASSEALLTEYKTLAKKPGLPAKKTGDADQAFKNAAKVIEASYEFPYLAHAAMEPLNCVAHFTGDSCEMWYGAQIHTMDQGAVAALLDLKPAAVKINTLYAGGSFGRRGNPKSDYVLEAAEIAKAKKGTPIKLVWTREDDMRAGYFRPMYYHTLKAGLDKDNKLVAWEHRIVGQSIAKGSAFEGMMVQKGVDVTSVEGASNLPYDIPNMHVELHTTDPGVPIQWWRAVGSTHTAYSTETFIDEIASAAKIDPIAFRLKLLTNKPRHHGVLKLAAEKAGWDSKLPKGRSRGIAVHESFNSYVAQVAEVSVQDDGSYKVERVVCAVDCGIAVNPDIVKAQMEGGIGFGLAPTLVSEITMDNGAVKESNFHDYQVLRMNQMPDVEVHIVPSAQAPTGVGEPATPVIAPAVANALFNATGKRYYRLPIKKA</sequence>
<dbReference type="EMBL" id="CACVAY010000027">
    <property type="protein sequence ID" value="CAA6805557.1"/>
    <property type="molecule type" value="Genomic_DNA"/>
</dbReference>
<keyword evidence="3" id="KW-0560">Oxidoreductase</keyword>
<dbReference type="InterPro" id="IPR008274">
    <property type="entry name" value="AldOxase/xan_DH_MoCoBD1"/>
</dbReference>
<protein>
    <submittedName>
        <fullName evidence="3">Isoquinoline 1-oxidoreductase beta subunit (EC)</fullName>
        <ecNumber evidence="3">1.3.99.16</ecNumber>
    </submittedName>
</protein>
<dbReference type="InterPro" id="IPR000674">
    <property type="entry name" value="Ald_Oxase/Xan_DH_a/b"/>
</dbReference>
<dbReference type="InterPro" id="IPR012368">
    <property type="entry name" value="OxRdtase_Mopterin-bd_su_IorB"/>
</dbReference>
<dbReference type="GO" id="GO:0047121">
    <property type="term" value="F:isoquinoline 1-oxidoreductase activity"/>
    <property type="evidence" value="ECO:0007669"/>
    <property type="project" value="UniProtKB-EC"/>
</dbReference>
<dbReference type="SMART" id="SM01008">
    <property type="entry name" value="Ald_Xan_dh_C"/>
    <property type="match status" value="1"/>
</dbReference>
<dbReference type="SUPFAM" id="SSF56003">
    <property type="entry name" value="Molybdenum cofactor-binding domain"/>
    <property type="match status" value="2"/>
</dbReference>
<dbReference type="EC" id="1.3.99.16" evidence="3"/>
<feature type="domain" description="Aldehyde oxidase/xanthine dehydrogenase a/b hammerhead" evidence="2">
    <location>
        <begin position="237"/>
        <end position="315"/>
    </location>
</feature>
<gene>
    <name evidence="3" type="ORF">HELGO_WM11928</name>
</gene>
<evidence type="ECO:0000313" key="3">
    <source>
        <dbReference type="EMBL" id="CAA6805557.1"/>
    </source>
</evidence>
<dbReference type="InterPro" id="IPR019546">
    <property type="entry name" value="TAT_signal_bac_arc"/>
</dbReference>
<dbReference type="InterPro" id="IPR037165">
    <property type="entry name" value="AldOxase/xan_DH_Mopterin-bd_sf"/>
</dbReference>
<dbReference type="PANTHER" id="PTHR47495">
    <property type="entry name" value="ALDEHYDE DEHYDROGENASE"/>
    <property type="match status" value="1"/>
</dbReference>
<dbReference type="PANTHER" id="PTHR47495:SF2">
    <property type="entry name" value="ALDEHYDE DEHYDROGENASE"/>
    <property type="match status" value="1"/>
</dbReference>
<organism evidence="3">
    <name type="scientific">uncultured Thiotrichaceae bacterium</name>
    <dbReference type="NCBI Taxonomy" id="298394"/>
    <lineage>
        <taxon>Bacteria</taxon>
        <taxon>Pseudomonadati</taxon>
        <taxon>Pseudomonadota</taxon>
        <taxon>Gammaproteobacteria</taxon>
        <taxon>Thiotrichales</taxon>
        <taxon>Thiotrichaceae</taxon>
        <taxon>environmental samples</taxon>
    </lineage>
</organism>
<dbReference type="InterPro" id="IPR006311">
    <property type="entry name" value="TAT_signal"/>
</dbReference>
<dbReference type="AlphaFoldDB" id="A0A6S6SRD4"/>
<accession>A0A6S6SRD4</accession>
<reference evidence="3" key="1">
    <citation type="submission" date="2020-01" db="EMBL/GenBank/DDBJ databases">
        <authorList>
            <person name="Meier V. D."/>
            <person name="Meier V D."/>
        </authorList>
    </citation>
    <scope>NUCLEOTIDE SEQUENCE</scope>
    <source>
        <strain evidence="3">HLG_WM_MAG_07</strain>
    </source>
</reference>
<dbReference type="Gene3D" id="3.30.365.10">
    <property type="entry name" value="Aldehyde oxidase/xanthine dehydrogenase, molybdopterin binding domain"/>
    <property type="match status" value="4"/>
</dbReference>
<dbReference type="Pfam" id="PF20256">
    <property type="entry name" value="MoCoBD_2"/>
    <property type="match status" value="2"/>
</dbReference>
<dbReference type="Gene3D" id="3.90.1170.50">
    <property type="entry name" value="Aldehyde oxidase/xanthine dehydrogenase, a/b hammerhead"/>
    <property type="match status" value="1"/>
</dbReference>
<evidence type="ECO:0000256" key="1">
    <source>
        <dbReference type="ARBA" id="ARBA00022729"/>
    </source>
</evidence>
<proteinExistence type="predicted"/>
<keyword evidence="1" id="KW-0732">Signal</keyword>
<dbReference type="PIRSF" id="PIRSF036389">
    <property type="entry name" value="IOR_B"/>
    <property type="match status" value="1"/>
</dbReference>
<name>A0A6S6SRD4_9GAMM</name>
<evidence type="ECO:0000259" key="2">
    <source>
        <dbReference type="SMART" id="SM01008"/>
    </source>
</evidence>
<dbReference type="NCBIfam" id="TIGR01409">
    <property type="entry name" value="TAT_signal_seq"/>
    <property type="match status" value="1"/>
</dbReference>